<keyword evidence="2" id="KW-1185">Reference proteome</keyword>
<comment type="caution">
    <text evidence="1">The sequence shown here is derived from an EMBL/GenBank/DDBJ whole genome shotgun (WGS) entry which is preliminary data.</text>
</comment>
<protein>
    <submittedName>
        <fullName evidence="1">Uncharacterized protein</fullName>
    </submittedName>
</protein>
<dbReference type="InParanoid" id="A0A369K600"/>
<evidence type="ECO:0000313" key="2">
    <source>
        <dbReference type="Proteomes" id="UP000076154"/>
    </source>
</evidence>
<dbReference type="OrthoDB" id="2821498at2759"/>
<gene>
    <name evidence="1" type="ORF">Hypma_001578</name>
</gene>
<evidence type="ECO:0000313" key="1">
    <source>
        <dbReference type="EMBL" id="RDB28217.1"/>
    </source>
</evidence>
<dbReference type="STRING" id="39966.A0A369K600"/>
<sequence length="240" mass="27464">MTSKLEPNVQTVETLTAAISQMLRNIGMGEVVSTKKCKKSTQNSMALSIKEQQAKMTDEEDKMWKSAKMEEVAAFENGGEGPGDTYKLNFNKEWERSQWNQKVLCKIYDKIVVRCIEDGGWGLSDVSEEYLIDLAVWEYFQAMLKKLSCDGMSSEEERTKKVGNINIPIFWVKLCVWRALEISDYLKYIDSTAENEAIHGTKGARMSPRYISDQHGTSPPPKSLPHKMYNLTWLENEEKI</sequence>
<organism evidence="1 2">
    <name type="scientific">Hypsizygus marmoreus</name>
    <name type="common">White beech mushroom</name>
    <name type="synonym">Agaricus marmoreus</name>
    <dbReference type="NCBI Taxonomy" id="39966"/>
    <lineage>
        <taxon>Eukaryota</taxon>
        <taxon>Fungi</taxon>
        <taxon>Dikarya</taxon>
        <taxon>Basidiomycota</taxon>
        <taxon>Agaricomycotina</taxon>
        <taxon>Agaricomycetes</taxon>
        <taxon>Agaricomycetidae</taxon>
        <taxon>Agaricales</taxon>
        <taxon>Tricholomatineae</taxon>
        <taxon>Lyophyllaceae</taxon>
        <taxon>Hypsizygus</taxon>
    </lineage>
</organism>
<accession>A0A369K600</accession>
<proteinExistence type="predicted"/>
<dbReference type="AlphaFoldDB" id="A0A369K600"/>
<name>A0A369K600_HYPMA</name>
<reference evidence="1" key="1">
    <citation type="submission" date="2018-04" db="EMBL/GenBank/DDBJ databases">
        <title>Whole genome sequencing of Hypsizygus marmoreus.</title>
        <authorList>
            <person name="Choi I.-G."/>
            <person name="Min B."/>
            <person name="Kim J.-G."/>
            <person name="Kim S."/>
            <person name="Oh Y.-L."/>
            <person name="Kong W.-S."/>
            <person name="Park H."/>
            <person name="Jeong J."/>
            <person name="Song E.-S."/>
        </authorList>
    </citation>
    <scope>NUCLEOTIDE SEQUENCE [LARGE SCALE GENOMIC DNA]</scope>
    <source>
        <strain evidence="1">51987-8</strain>
    </source>
</reference>
<dbReference type="Proteomes" id="UP000076154">
    <property type="component" value="Unassembled WGS sequence"/>
</dbReference>
<dbReference type="EMBL" id="LUEZ02000012">
    <property type="protein sequence ID" value="RDB28217.1"/>
    <property type="molecule type" value="Genomic_DNA"/>
</dbReference>